<dbReference type="EnsemblProtists" id="EKX53893">
    <property type="protein sequence ID" value="EKX53893"/>
    <property type="gene ID" value="GUITHDRAFT_150325"/>
</dbReference>
<name>L1K0K3_GUITC</name>
<feature type="signal peptide" evidence="2">
    <location>
        <begin position="1"/>
        <end position="17"/>
    </location>
</feature>
<dbReference type="Proteomes" id="UP000011087">
    <property type="component" value="Unassembled WGS sequence"/>
</dbReference>
<dbReference type="GeneID" id="17310363"/>
<dbReference type="PaxDb" id="55529-EKX53893"/>
<dbReference type="EMBL" id="JH992969">
    <property type="protein sequence ID" value="EKX53893.1"/>
    <property type="molecule type" value="Genomic_DNA"/>
</dbReference>
<feature type="compositionally biased region" description="Basic residues" evidence="1">
    <location>
        <begin position="143"/>
        <end position="153"/>
    </location>
</feature>
<feature type="region of interest" description="Disordered" evidence="1">
    <location>
        <begin position="132"/>
        <end position="191"/>
    </location>
</feature>
<evidence type="ECO:0000313" key="3">
    <source>
        <dbReference type="EMBL" id="EKX53893.1"/>
    </source>
</evidence>
<evidence type="ECO:0000256" key="1">
    <source>
        <dbReference type="SAM" id="MobiDB-lite"/>
    </source>
</evidence>
<dbReference type="AlphaFoldDB" id="L1K0K3"/>
<reference evidence="3 5" key="1">
    <citation type="journal article" date="2012" name="Nature">
        <title>Algal genomes reveal evolutionary mosaicism and the fate of nucleomorphs.</title>
        <authorList>
            <consortium name="DOE Joint Genome Institute"/>
            <person name="Curtis B.A."/>
            <person name="Tanifuji G."/>
            <person name="Burki F."/>
            <person name="Gruber A."/>
            <person name="Irimia M."/>
            <person name="Maruyama S."/>
            <person name="Arias M.C."/>
            <person name="Ball S.G."/>
            <person name="Gile G.H."/>
            <person name="Hirakawa Y."/>
            <person name="Hopkins J.F."/>
            <person name="Kuo A."/>
            <person name="Rensing S.A."/>
            <person name="Schmutz J."/>
            <person name="Symeonidi A."/>
            <person name="Elias M."/>
            <person name="Eveleigh R.J."/>
            <person name="Herman E.K."/>
            <person name="Klute M.J."/>
            <person name="Nakayama T."/>
            <person name="Obornik M."/>
            <person name="Reyes-Prieto A."/>
            <person name="Armbrust E.V."/>
            <person name="Aves S.J."/>
            <person name="Beiko R.G."/>
            <person name="Coutinho P."/>
            <person name="Dacks J.B."/>
            <person name="Durnford D.G."/>
            <person name="Fast N.M."/>
            <person name="Green B.R."/>
            <person name="Grisdale C.J."/>
            <person name="Hempel F."/>
            <person name="Henrissat B."/>
            <person name="Hoppner M.P."/>
            <person name="Ishida K."/>
            <person name="Kim E."/>
            <person name="Koreny L."/>
            <person name="Kroth P.G."/>
            <person name="Liu Y."/>
            <person name="Malik S.B."/>
            <person name="Maier U.G."/>
            <person name="McRose D."/>
            <person name="Mock T."/>
            <person name="Neilson J.A."/>
            <person name="Onodera N.T."/>
            <person name="Poole A.M."/>
            <person name="Pritham E.J."/>
            <person name="Richards T.A."/>
            <person name="Rocap G."/>
            <person name="Roy S.W."/>
            <person name="Sarai C."/>
            <person name="Schaack S."/>
            <person name="Shirato S."/>
            <person name="Slamovits C.H."/>
            <person name="Spencer D.F."/>
            <person name="Suzuki S."/>
            <person name="Worden A.Z."/>
            <person name="Zauner S."/>
            <person name="Barry K."/>
            <person name="Bell C."/>
            <person name="Bharti A.K."/>
            <person name="Crow J.A."/>
            <person name="Grimwood J."/>
            <person name="Kramer R."/>
            <person name="Lindquist E."/>
            <person name="Lucas S."/>
            <person name="Salamov A."/>
            <person name="McFadden G.I."/>
            <person name="Lane C.E."/>
            <person name="Keeling P.J."/>
            <person name="Gray M.W."/>
            <person name="Grigoriev I.V."/>
            <person name="Archibald J.M."/>
        </authorList>
    </citation>
    <scope>NUCLEOTIDE SEQUENCE</scope>
    <source>
        <strain evidence="3 5">CCMP2712</strain>
    </source>
</reference>
<feature type="chain" id="PRO_5008772033" description="Secreted protein" evidence="2">
    <location>
        <begin position="18"/>
        <end position="191"/>
    </location>
</feature>
<evidence type="ECO:0000313" key="4">
    <source>
        <dbReference type="EnsemblProtists" id="EKX53893"/>
    </source>
</evidence>
<evidence type="ECO:0008006" key="6">
    <source>
        <dbReference type="Google" id="ProtNLM"/>
    </source>
</evidence>
<evidence type="ECO:0000313" key="5">
    <source>
        <dbReference type="Proteomes" id="UP000011087"/>
    </source>
</evidence>
<keyword evidence="2" id="KW-0732">Signal</keyword>
<gene>
    <name evidence="3" type="ORF">GUITHDRAFT_150325</name>
</gene>
<evidence type="ECO:0000256" key="2">
    <source>
        <dbReference type="SAM" id="SignalP"/>
    </source>
</evidence>
<proteinExistence type="predicted"/>
<dbReference type="RefSeq" id="XP_005840873.1">
    <property type="nucleotide sequence ID" value="XM_005840816.1"/>
</dbReference>
<dbReference type="HOGENOM" id="CLU_1423974_0_0_1"/>
<organism evidence="3">
    <name type="scientific">Guillardia theta (strain CCMP2712)</name>
    <name type="common">Cryptophyte</name>
    <dbReference type="NCBI Taxonomy" id="905079"/>
    <lineage>
        <taxon>Eukaryota</taxon>
        <taxon>Cryptophyceae</taxon>
        <taxon>Pyrenomonadales</taxon>
        <taxon>Geminigeraceae</taxon>
        <taxon>Guillardia</taxon>
    </lineage>
</organism>
<feature type="region of interest" description="Disordered" evidence="1">
    <location>
        <begin position="23"/>
        <end position="61"/>
    </location>
</feature>
<dbReference type="KEGG" id="gtt:GUITHDRAFT_150325"/>
<accession>L1K0K3</accession>
<feature type="compositionally biased region" description="Low complexity" evidence="1">
    <location>
        <begin position="35"/>
        <end position="46"/>
    </location>
</feature>
<feature type="compositionally biased region" description="Low complexity" evidence="1">
    <location>
        <begin position="161"/>
        <end position="191"/>
    </location>
</feature>
<protein>
    <recommendedName>
        <fullName evidence="6">Secreted protein</fullName>
    </recommendedName>
</protein>
<reference evidence="5" key="2">
    <citation type="submission" date="2012-11" db="EMBL/GenBank/DDBJ databases">
        <authorList>
            <person name="Kuo A."/>
            <person name="Curtis B.A."/>
            <person name="Tanifuji G."/>
            <person name="Burki F."/>
            <person name="Gruber A."/>
            <person name="Irimia M."/>
            <person name="Maruyama S."/>
            <person name="Arias M.C."/>
            <person name="Ball S.G."/>
            <person name="Gile G.H."/>
            <person name="Hirakawa Y."/>
            <person name="Hopkins J.F."/>
            <person name="Rensing S.A."/>
            <person name="Schmutz J."/>
            <person name="Symeonidi A."/>
            <person name="Elias M."/>
            <person name="Eveleigh R.J."/>
            <person name="Herman E.K."/>
            <person name="Klute M.J."/>
            <person name="Nakayama T."/>
            <person name="Obornik M."/>
            <person name="Reyes-Prieto A."/>
            <person name="Armbrust E.V."/>
            <person name="Aves S.J."/>
            <person name="Beiko R.G."/>
            <person name="Coutinho P."/>
            <person name="Dacks J.B."/>
            <person name="Durnford D.G."/>
            <person name="Fast N.M."/>
            <person name="Green B.R."/>
            <person name="Grisdale C."/>
            <person name="Hempe F."/>
            <person name="Henrissat B."/>
            <person name="Hoppner M.P."/>
            <person name="Ishida K.-I."/>
            <person name="Kim E."/>
            <person name="Koreny L."/>
            <person name="Kroth P.G."/>
            <person name="Liu Y."/>
            <person name="Malik S.-B."/>
            <person name="Maier U.G."/>
            <person name="McRose D."/>
            <person name="Mock T."/>
            <person name="Neilson J.A."/>
            <person name="Onodera N.T."/>
            <person name="Poole A.M."/>
            <person name="Pritham E.J."/>
            <person name="Richards T.A."/>
            <person name="Rocap G."/>
            <person name="Roy S.W."/>
            <person name="Sarai C."/>
            <person name="Schaack S."/>
            <person name="Shirato S."/>
            <person name="Slamovits C.H."/>
            <person name="Spencer D.F."/>
            <person name="Suzuki S."/>
            <person name="Worden A.Z."/>
            <person name="Zauner S."/>
            <person name="Barry K."/>
            <person name="Bell C."/>
            <person name="Bharti A.K."/>
            <person name="Crow J.A."/>
            <person name="Grimwood J."/>
            <person name="Kramer R."/>
            <person name="Lindquist E."/>
            <person name="Lucas S."/>
            <person name="Salamov A."/>
            <person name="McFadden G.I."/>
            <person name="Lane C.E."/>
            <person name="Keeling P.J."/>
            <person name="Gray M.W."/>
            <person name="Grigoriev I.V."/>
            <person name="Archibald J.M."/>
        </authorList>
    </citation>
    <scope>NUCLEOTIDE SEQUENCE</scope>
    <source>
        <strain evidence="5">CCMP2712</strain>
    </source>
</reference>
<reference evidence="4" key="3">
    <citation type="submission" date="2016-03" db="UniProtKB">
        <authorList>
            <consortium name="EnsemblProtists"/>
        </authorList>
    </citation>
    <scope>IDENTIFICATION</scope>
</reference>
<keyword evidence="5" id="KW-1185">Reference proteome</keyword>
<sequence length="191" mass="20368">MNLGGIACLLLFVYVSAFGLGQGNSSVSRQKRQKSSAQQEETSTQQFIPPKGFLHTPDNSIPSHAPVVAGASFAYQDIKRLQGLSNIATKHADSKNVKEVAPPAPRKRVAAKIVHATRSKISTAEIQAPLKEKPGDAVEAAAHGRRKQQKSKARTAFQSPVMAAESSGVEAASAAEEMMKDPLLPHLKPLP</sequence>